<evidence type="ECO:0000256" key="6">
    <source>
        <dbReference type="ARBA" id="ARBA00022840"/>
    </source>
</evidence>
<evidence type="ECO:0000313" key="10">
    <source>
        <dbReference type="Proteomes" id="UP000050795"/>
    </source>
</evidence>
<reference evidence="11" key="2">
    <citation type="submission" date="2023-11" db="UniProtKB">
        <authorList>
            <consortium name="WormBaseParasite"/>
        </authorList>
    </citation>
    <scope>IDENTIFICATION</scope>
</reference>
<dbReference type="InterPro" id="IPR050108">
    <property type="entry name" value="CDK"/>
</dbReference>
<dbReference type="AlphaFoldDB" id="A0AA85KLW4"/>
<evidence type="ECO:0000256" key="8">
    <source>
        <dbReference type="RuleBase" id="RU000304"/>
    </source>
</evidence>
<dbReference type="InterPro" id="IPR017441">
    <property type="entry name" value="Protein_kinase_ATP_BS"/>
</dbReference>
<keyword evidence="6 7" id="KW-0067">ATP-binding</keyword>
<dbReference type="PROSITE" id="PS00108">
    <property type="entry name" value="PROTEIN_KINASE_ST"/>
    <property type="match status" value="1"/>
</dbReference>
<keyword evidence="5" id="KW-0418">Kinase</keyword>
<dbReference type="InterPro" id="IPR008271">
    <property type="entry name" value="Ser/Thr_kinase_AS"/>
</dbReference>
<dbReference type="SMART" id="SM00220">
    <property type="entry name" value="S_TKc"/>
    <property type="match status" value="1"/>
</dbReference>
<accession>A0AA85KLW4</accession>
<dbReference type="PROSITE" id="PS50011">
    <property type="entry name" value="PROTEIN_KINASE_DOM"/>
    <property type="match status" value="1"/>
</dbReference>
<organism evidence="10 11">
    <name type="scientific">Trichobilharzia regenti</name>
    <name type="common">Nasal bird schistosome</name>
    <dbReference type="NCBI Taxonomy" id="157069"/>
    <lineage>
        <taxon>Eukaryota</taxon>
        <taxon>Metazoa</taxon>
        <taxon>Spiralia</taxon>
        <taxon>Lophotrochozoa</taxon>
        <taxon>Platyhelminthes</taxon>
        <taxon>Trematoda</taxon>
        <taxon>Digenea</taxon>
        <taxon>Strigeidida</taxon>
        <taxon>Schistosomatoidea</taxon>
        <taxon>Schistosomatidae</taxon>
        <taxon>Trichobilharzia</taxon>
    </lineage>
</organism>
<dbReference type="PROSITE" id="PS00107">
    <property type="entry name" value="PROTEIN_KINASE_ATP"/>
    <property type="match status" value="1"/>
</dbReference>
<dbReference type="GO" id="GO:0010468">
    <property type="term" value="P:regulation of gene expression"/>
    <property type="evidence" value="ECO:0007669"/>
    <property type="project" value="TreeGrafter"/>
</dbReference>
<dbReference type="SUPFAM" id="SSF56112">
    <property type="entry name" value="Protein kinase-like (PK-like)"/>
    <property type="match status" value="1"/>
</dbReference>
<dbReference type="PANTHER" id="PTHR24056">
    <property type="entry name" value="CELL DIVISION PROTEIN KINASE"/>
    <property type="match status" value="1"/>
</dbReference>
<evidence type="ECO:0000259" key="9">
    <source>
        <dbReference type="PROSITE" id="PS50011"/>
    </source>
</evidence>
<dbReference type="GO" id="GO:0000307">
    <property type="term" value="C:cyclin-dependent protein kinase holoenzyme complex"/>
    <property type="evidence" value="ECO:0007669"/>
    <property type="project" value="TreeGrafter"/>
</dbReference>
<reference evidence="10" key="1">
    <citation type="submission" date="2022-06" db="EMBL/GenBank/DDBJ databases">
        <authorList>
            <person name="Berger JAMES D."/>
            <person name="Berger JAMES D."/>
        </authorList>
    </citation>
    <scope>NUCLEOTIDE SEQUENCE [LARGE SCALE GENOMIC DNA]</scope>
</reference>
<dbReference type="InterPro" id="IPR000719">
    <property type="entry name" value="Prot_kinase_dom"/>
</dbReference>
<dbReference type="GO" id="GO:0010389">
    <property type="term" value="P:regulation of G2/M transition of mitotic cell cycle"/>
    <property type="evidence" value="ECO:0007669"/>
    <property type="project" value="TreeGrafter"/>
</dbReference>
<evidence type="ECO:0000313" key="11">
    <source>
        <dbReference type="WBParaSite" id="TREG1_91200.1"/>
    </source>
</evidence>
<dbReference type="GO" id="GO:0004693">
    <property type="term" value="F:cyclin-dependent protein serine/threonine kinase activity"/>
    <property type="evidence" value="ECO:0007669"/>
    <property type="project" value="TreeGrafter"/>
</dbReference>
<evidence type="ECO:0000256" key="4">
    <source>
        <dbReference type="ARBA" id="ARBA00022741"/>
    </source>
</evidence>
<evidence type="ECO:0000256" key="7">
    <source>
        <dbReference type="PROSITE-ProRule" id="PRU10141"/>
    </source>
</evidence>
<evidence type="ECO:0000256" key="2">
    <source>
        <dbReference type="ARBA" id="ARBA00022527"/>
    </source>
</evidence>
<evidence type="ECO:0000256" key="3">
    <source>
        <dbReference type="ARBA" id="ARBA00022679"/>
    </source>
</evidence>
<dbReference type="GO" id="GO:0005634">
    <property type="term" value="C:nucleus"/>
    <property type="evidence" value="ECO:0007669"/>
    <property type="project" value="TreeGrafter"/>
</dbReference>
<evidence type="ECO:0000256" key="1">
    <source>
        <dbReference type="ARBA" id="ARBA00006485"/>
    </source>
</evidence>
<dbReference type="InterPro" id="IPR011009">
    <property type="entry name" value="Kinase-like_dom_sf"/>
</dbReference>
<sequence length="332" mass="38266">MGLCDATGTLKCTSTTGNKLSERYVTGKKLGSGTYGKVYLATDKMSGERYAVKKVNVFGSEKSIHASTMREIGIILELNNFNCDNIIRIHEILHNKSQIYIVYELADWDLKDFIHRFADVTLENNLPCQCLPSDIAKSFATQILDGLIVCHKHRVIHRDLKPSNILITIHGIVKIADFGLSRTTSIPHRTLSQEVITLWYRAPEILLGTKKYSHSIDIWSFGCILYEMVQGKVLFPGDSEIEQLYLIFRKLGTPTSRTWDNVEDLPNFNKEFPKFKPLGFEEENFNVSWKSIVQRTVNLNPEERCSLEWIRENTFLREKRIISLETYINRRK</sequence>
<name>A0AA85KLW4_TRIRE</name>
<dbReference type="FunFam" id="1.10.510.10:FF:000624">
    <property type="entry name" value="Mitogen-activated protein kinase"/>
    <property type="match status" value="1"/>
</dbReference>
<keyword evidence="3" id="KW-0808">Transferase</keyword>
<keyword evidence="2 8" id="KW-0723">Serine/threonine-protein kinase</keyword>
<feature type="binding site" evidence="7">
    <location>
        <position position="54"/>
    </location>
    <ligand>
        <name>ATP</name>
        <dbReference type="ChEBI" id="CHEBI:30616"/>
    </ligand>
</feature>
<dbReference type="Gene3D" id="3.30.200.20">
    <property type="entry name" value="Phosphorylase Kinase, domain 1"/>
    <property type="match status" value="1"/>
</dbReference>
<dbReference type="PANTHER" id="PTHR24056:SF550">
    <property type="entry name" value="CHROMOSOME UNDETERMINED SCAFFOLD_44, WHOLE GENOME SHOTGUN SEQUENCE"/>
    <property type="match status" value="1"/>
</dbReference>
<evidence type="ECO:0000256" key="5">
    <source>
        <dbReference type="ARBA" id="ARBA00022777"/>
    </source>
</evidence>
<dbReference type="GO" id="GO:0000082">
    <property type="term" value="P:G1/S transition of mitotic cell cycle"/>
    <property type="evidence" value="ECO:0007669"/>
    <property type="project" value="TreeGrafter"/>
</dbReference>
<proteinExistence type="inferred from homology"/>
<dbReference type="GO" id="GO:0005524">
    <property type="term" value="F:ATP binding"/>
    <property type="evidence" value="ECO:0007669"/>
    <property type="project" value="UniProtKB-UniRule"/>
</dbReference>
<protein>
    <recommendedName>
        <fullName evidence="9">Protein kinase domain-containing protein</fullName>
    </recommendedName>
</protein>
<dbReference type="GO" id="GO:0005737">
    <property type="term" value="C:cytoplasm"/>
    <property type="evidence" value="ECO:0007669"/>
    <property type="project" value="TreeGrafter"/>
</dbReference>
<comment type="similarity">
    <text evidence="1">Belongs to the protein kinase superfamily. CMGC Ser/Thr protein kinase family. CDC2/CDKX subfamily.</text>
</comment>
<dbReference type="Proteomes" id="UP000050795">
    <property type="component" value="Unassembled WGS sequence"/>
</dbReference>
<dbReference type="GO" id="GO:0030332">
    <property type="term" value="F:cyclin binding"/>
    <property type="evidence" value="ECO:0007669"/>
    <property type="project" value="TreeGrafter"/>
</dbReference>
<dbReference type="WBParaSite" id="TREG1_91200.1">
    <property type="protein sequence ID" value="TREG1_91200.1"/>
    <property type="gene ID" value="TREG1_91200"/>
</dbReference>
<keyword evidence="10" id="KW-1185">Reference proteome</keyword>
<dbReference type="Pfam" id="PF00069">
    <property type="entry name" value="Pkinase"/>
    <property type="match status" value="1"/>
</dbReference>
<dbReference type="Gene3D" id="1.10.510.10">
    <property type="entry name" value="Transferase(Phosphotransferase) domain 1"/>
    <property type="match status" value="1"/>
</dbReference>
<dbReference type="GO" id="GO:0007165">
    <property type="term" value="P:signal transduction"/>
    <property type="evidence" value="ECO:0007669"/>
    <property type="project" value="TreeGrafter"/>
</dbReference>
<keyword evidence="4 7" id="KW-0547">Nucleotide-binding</keyword>
<feature type="domain" description="Protein kinase" evidence="9">
    <location>
        <begin position="24"/>
        <end position="316"/>
    </location>
</feature>